<dbReference type="AlphaFoldDB" id="A0AAX4PBN9"/>
<organism evidence="8 9">
    <name type="scientific">Chloropicon roscoffensis</name>
    <dbReference type="NCBI Taxonomy" id="1461544"/>
    <lineage>
        <taxon>Eukaryota</taxon>
        <taxon>Viridiplantae</taxon>
        <taxon>Chlorophyta</taxon>
        <taxon>Chloropicophyceae</taxon>
        <taxon>Chloropicales</taxon>
        <taxon>Chloropicaceae</taxon>
        <taxon>Chloropicon</taxon>
    </lineage>
</organism>
<comment type="subcellular location">
    <subcellularLocation>
        <location evidence="1">Membrane</location>
        <topology evidence="1">Multi-pass membrane protein</topology>
    </subcellularLocation>
</comment>
<dbReference type="Pfam" id="PF01940">
    <property type="entry name" value="DUF92"/>
    <property type="match status" value="1"/>
</dbReference>
<proteinExistence type="inferred from homology"/>
<feature type="transmembrane region" description="Helical" evidence="7">
    <location>
        <begin position="156"/>
        <end position="180"/>
    </location>
</feature>
<evidence type="ECO:0000256" key="4">
    <source>
        <dbReference type="ARBA" id="ARBA00022989"/>
    </source>
</evidence>
<feature type="region of interest" description="Disordered" evidence="6">
    <location>
        <begin position="1"/>
        <end position="69"/>
    </location>
</feature>
<accession>A0AAX4PBN9</accession>
<evidence type="ECO:0000256" key="1">
    <source>
        <dbReference type="ARBA" id="ARBA00004141"/>
    </source>
</evidence>
<feature type="transmembrane region" description="Helical" evidence="7">
    <location>
        <begin position="99"/>
        <end position="120"/>
    </location>
</feature>
<sequence length="396" mass="40882">MAGVSAGRSRARGTKPVGAKGSRRSTDRQSKGLRSRSTSSARGRAKPEATSASAGGSKEEEEVLRKLSQAEAGARKVEEQLEDMEGIDRRERRQRARGGVARVAKMAALGLVAGVLCVYFDVFPPLAKHVTSLALAGAIAFRGLSKGSLSPSGSLTALFVGWATFSSCFAFGVVLIGFFFSSSALTKLKQDEKAKVEKDFKKDGQRDHLQVLANGGAPTVLALAHWAAGPTHPLSPLVAGAFLGYYACCCGDTWSSEVGVLSPSDPILITTLRRVRRGTNGGVSAWGLLASLAGGGFVGACFLAATALSVGRTAAVATVPVCAAAGLLGSLVDSLLGATLQFSGVEEATMKVSNRPGEGIVRISGLNFLNNDAVNLLSAVLTALATGLAASRLKLF</sequence>
<keyword evidence="9" id="KW-1185">Reference proteome</keyword>
<dbReference type="EMBL" id="CP151508">
    <property type="protein sequence ID" value="WZN63642.1"/>
    <property type="molecule type" value="Genomic_DNA"/>
</dbReference>
<evidence type="ECO:0000256" key="3">
    <source>
        <dbReference type="ARBA" id="ARBA00022692"/>
    </source>
</evidence>
<feature type="transmembrane region" description="Helical" evidence="7">
    <location>
        <begin position="314"/>
        <end position="332"/>
    </location>
</feature>
<evidence type="ECO:0000256" key="2">
    <source>
        <dbReference type="ARBA" id="ARBA00009012"/>
    </source>
</evidence>
<dbReference type="GO" id="GO:0016020">
    <property type="term" value="C:membrane"/>
    <property type="evidence" value="ECO:0007669"/>
    <property type="project" value="UniProtKB-SubCell"/>
</dbReference>
<evidence type="ECO:0000313" key="9">
    <source>
        <dbReference type="Proteomes" id="UP001472866"/>
    </source>
</evidence>
<dbReference type="PANTHER" id="PTHR13353">
    <property type="entry name" value="TRANSMEMBRANE PROTEIN 19"/>
    <property type="match status" value="1"/>
</dbReference>
<keyword evidence="5 7" id="KW-0472">Membrane</keyword>
<evidence type="ECO:0000256" key="5">
    <source>
        <dbReference type="ARBA" id="ARBA00023136"/>
    </source>
</evidence>
<evidence type="ECO:0000256" key="6">
    <source>
        <dbReference type="SAM" id="MobiDB-lite"/>
    </source>
</evidence>
<keyword evidence="4 7" id="KW-1133">Transmembrane helix</keyword>
<feature type="transmembrane region" description="Helical" evidence="7">
    <location>
        <begin position="283"/>
        <end position="307"/>
    </location>
</feature>
<comment type="similarity">
    <text evidence="2">Belongs to the TMEM19 family.</text>
</comment>
<gene>
    <name evidence="8" type="ORF">HKI87_08g51910</name>
</gene>
<keyword evidence="3 7" id="KW-0812">Transmembrane</keyword>
<evidence type="ECO:0000313" key="8">
    <source>
        <dbReference type="EMBL" id="WZN63642.1"/>
    </source>
</evidence>
<protein>
    <submittedName>
        <fullName evidence="8">DUF92 domain-containing protein</fullName>
    </submittedName>
</protein>
<dbReference type="Proteomes" id="UP001472866">
    <property type="component" value="Chromosome 08"/>
</dbReference>
<evidence type="ECO:0000256" key="7">
    <source>
        <dbReference type="SAM" id="Phobius"/>
    </source>
</evidence>
<reference evidence="8 9" key="1">
    <citation type="submission" date="2024-03" db="EMBL/GenBank/DDBJ databases">
        <title>Complete genome sequence of the green alga Chloropicon roscoffensis RCC1871.</title>
        <authorList>
            <person name="Lemieux C."/>
            <person name="Pombert J.-F."/>
            <person name="Otis C."/>
            <person name="Turmel M."/>
        </authorList>
    </citation>
    <scope>NUCLEOTIDE SEQUENCE [LARGE SCALE GENOMIC DNA]</scope>
    <source>
        <strain evidence="8 9">RCC1871</strain>
    </source>
</reference>
<dbReference type="InterPro" id="IPR002794">
    <property type="entry name" value="DUF92_TMEM19"/>
</dbReference>
<name>A0AAX4PBN9_9CHLO</name>
<feature type="compositionally biased region" description="Low complexity" evidence="6">
    <location>
        <begin position="35"/>
        <end position="56"/>
    </location>
</feature>
<dbReference type="PANTHER" id="PTHR13353:SF14">
    <property type="entry name" value="PROTEIN PGR"/>
    <property type="match status" value="1"/>
</dbReference>